<dbReference type="Proteomes" id="UP000624709">
    <property type="component" value="Unassembled WGS sequence"/>
</dbReference>
<name>A0ABQ4B9W6_9ACTN</name>
<evidence type="ECO:0000259" key="3">
    <source>
        <dbReference type="PROSITE" id="PS51123"/>
    </source>
</evidence>
<keyword evidence="2" id="KW-0732">Signal</keyword>
<proteinExistence type="predicted"/>
<dbReference type="PROSITE" id="PS51123">
    <property type="entry name" value="OMPA_2"/>
    <property type="match status" value="1"/>
</dbReference>
<dbReference type="EMBL" id="BOMS01000048">
    <property type="protein sequence ID" value="GIE67392.1"/>
    <property type="molecule type" value="Genomic_DNA"/>
</dbReference>
<dbReference type="CDD" id="cd07185">
    <property type="entry name" value="OmpA_C-like"/>
    <property type="match status" value="1"/>
</dbReference>
<evidence type="ECO:0000256" key="1">
    <source>
        <dbReference type="PROSITE-ProRule" id="PRU00473"/>
    </source>
</evidence>
<dbReference type="Pfam" id="PF00691">
    <property type="entry name" value="OmpA"/>
    <property type="match status" value="1"/>
</dbReference>
<reference evidence="4 5" key="1">
    <citation type="submission" date="2021-01" db="EMBL/GenBank/DDBJ databases">
        <title>Whole genome shotgun sequence of Actinoplanes palleronii NBRC 14916.</title>
        <authorList>
            <person name="Komaki H."/>
            <person name="Tamura T."/>
        </authorList>
    </citation>
    <scope>NUCLEOTIDE SEQUENCE [LARGE SCALE GENOMIC DNA]</scope>
    <source>
        <strain evidence="4 5">NBRC 14916</strain>
    </source>
</reference>
<feature type="signal peptide" evidence="2">
    <location>
        <begin position="1"/>
        <end position="26"/>
    </location>
</feature>
<protein>
    <recommendedName>
        <fullName evidence="3">OmpA-like domain-containing protein</fullName>
    </recommendedName>
</protein>
<keyword evidence="1" id="KW-0472">Membrane</keyword>
<dbReference type="SUPFAM" id="SSF103088">
    <property type="entry name" value="OmpA-like"/>
    <property type="match status" value="1"/>
</dbReference>
<evidence type="ECO:0000256" key="2">
    <source>
        <dbReference type="SAM" id="SignalP"/>
    </source>
</evidence>
<dbReference type="PROSITE" id="PS51257">
    <property type="entry name" value="PROKAR_LIPOPROTEIN"/>
    <property type="match status" value="1"/>
</dbReference>
<dbReference type="InterPro" id="IPR050330">
    <property type="entry name" value="Bact_OuterMem_StrucFunc"/>
</dbReference>
<dbReference type="Gene3D" id="3.30.1330.60">
    <property type="entry name" value="OmpA-like domain"/>
    <property type="match status" value="1"/>
</dbReference>
<keyword evidence="5" id="KW-1185">Reference proteome</keyword>
<feature type="chain" id="PRO_5046496296" description="OmpA-like domain-containing protein" evidence="2">
    <location>
        <begin position="27"/>
        <end position="401"/>
    </location>
</feature>
<organism evidence="4 5">
    <name type="scientific">Actinoplanes palleronii</name>
    <dbReference type="NCBI Taxonomy" id="113570"/>
    <lineage>
        <taxon>Bacteria</taxon>
        <taxon>Bacillati</taxon>
        <taxon>Actinomycetota</taxon>
        <taxon>Actinomycetes</taxon>
        <taxon>Micromonosporales</taxon>
        <taxon>Micromonosporaceae</taxon>
        <taxon>Actinoplanes</taxon>
    </lineage>
</organism>
<accession>A0ABQ4B9W6</accession>
<feature type="domain" description="OmpA-like" evidence="3">
    <location>
        <begin position="276"/>
        <end position="398"/>
    </location>
</feature>
<comment type="caution">
    <text evidence="4">The sequence shown here is derived from an EMBL/GenBank/DDBJ whole genome shotgun (WGS) entry which is preliminary data.</text>
</comment>
<dbReference type="PANTHER" id="PTHR30329">
    <property type="entry name" value="STATOR ELEMENT OF FLAGELLAR MOTOR COMPLEX"/>
    <property type="match status" value="1"/>
</dbReference>
<evidence type="ECO:0000313" key="4">
    <source>
        <dbReference type="EMBL" id="GIE67392.1"/>
    </source>
</evidence>
<dbReference type="InterPro" id="IPR036737">
    <property type="entry name" value="OmpA-like_sf"/>
</dbReference>
<dbReference type="RefSeq" id="WP_203825902.1">
    <property type="nucleotide sequence ID" value="NZ_BAAATY010000011.1"/>
</dbReference>
<dbReference type="PANTHER" id="PTHR30329:SF21">
    <property type="entry name" value="LIPOPROTEIN YIAD-RELATED"/>
    <property type="match status" value="1"/>
</dbReference>
<evidence type="ECO:0000313" key="5">
    <source>
        <dbReference type="Proteomes" id="UP000624709"/>
    </source>
</evidence>
<sequence>MDINKSTAGLSLLLAGLLLSGCTAEASSSTGGAAKPGDCAKLAEIPPDVSAATVALVVDNTASGVQGPVPSAVLEALTTAQERGDQLAIVPVDGAGKAGRISRTVALDPYPGKEADTAKNARKIALQCVGEWMREAAARPTAPGSDILTALTTASREKPTALLVVSDGLTSAGEFDLNRTGFDDAPDDIAADLVASGSLAPSLRGTGIVWSGLGTSTRGLPQSLVTAVQGIWTAVLKKAGATPVFDPRTGGTTAPIAGPLPADDLTIPDTVRSTTSCGEQIVVPSALLFSPGSADLHADADPIAKQAADALTAHPDWIAIVEGHTASYDTAAVRKQLSQDRAQAVVTALTKLTIAANRLQPKGYGATKPAVPEFSNGKHDRAAAAKNRRVVVNLGPKGCLH</sequence>
<dbReference type="InterPro" id="IPR006665">
    <property type="entry name" value="OmpA-like"/>
</dbReference>
<gene>
    <name evidence="4" type="ORF">Apa02nite_035000</name>
</gene>